<dbReference type="EMBL" id="CAXDID020000476">
    <property type="protein sequence ID" value="CAL6095512.1"/>
    <property type="molecule type" value="Genomic_DNA"/>
</dbReference>
<name>A0AA86U6M9_9EUKA</name>
<evidence type="ECO:0000313" key="1">
    <source>
        <dbReference type="EMBL" id="CAI9939852.1"/>
    </source>
</evidence>
<dbReference type="EMBL" id="CATOUU010000945">
    <property type="protein sequence ID" value="CAI9961859.1"/>
    <property type="molecule type" value="Genomic_DNA"/>
</dbReference>
<evidence type="ECO:0000313" key="3">
    <source>
        <dbReference type="EMBL" id="CAL6079080.1"/>
    </source>
</evidence>
<comment type="caution">
    <text evidence="1">The sequence shown here is derived from an EMBL/GenBank/DDBJ whole genome shotgun (WGS) entry which is preliminary data.</text>
</comment>
<keyword evidence="5" id="KW-1185">Reference proteome</keyword>
<gene>
    <name evidence="1" type="ORF">HINF_LOCUS27497</name>
    <name evidence="2" type="ORF">HINF_LOCUS49504</name>
    <name evidence="3" type="ORF">HINF_LOCUS59212</name>
    <name evidence="4" type="ORF">HINF_LOCUS67984</name>
</gene>
<accession>A0AA86U6M9</accession>
<reference evidence="1" key="1">
    <citation type="submission" date="2023-06" db="EMBL/GenBank/DDBJ databases">
        <authorList>
            <person name="Kurt Z."/>
        </authorList>
    </citation>
    <scope>NUCLEOTIDE SEQUENCE</scope>
</reference>
<evidence type="ECO:0000313" key="2">
    <source>
        <dbReference type="EMBL" id="CAI9961859.1"/>
    </source>
</evidence>
<reference evidence="3 5" key="2">
    <citation type="submission" date="2024-07" db="EMBL/GenBank/DDBJ databases">
        <authorList>
            <person name="Akdeniz Z."/>
        </authorList>
    </citation>
    <scope>NUCLEOTIDE SEQUENCE [LARGE SCALE GENOMIC DNA]</scope>
</reference>
<sequence length="186" mass="22301">MTQIVKQRNRITPEQKEQLEIQFVVYINKIFNINSDSFKEAFEHYQQLSLGEKRKVNWKELDKLIGRPSYPTKSFSYKFVNEVLSHQVKDMWPKEYKQQAQQYVYQLLERKRQDILECQNDNDIIALRKEIINETLSTLGEESLTKYPKKTMFDMLRNIVTIEITKAIRQNQNLIEILQLVVNNLQ</sequence>
<dbReference type="EMBL" id="CATOUU010000668">
    <property type="protein sequence ID" value="CAI9939852.1"/>
    <property type="molecule type" value="Genomic_DNA"/>
</dbReference>
<proteinExistence type="predicted"/>
<dbReference type="AlphaFoldDB" id="A0AA86U6M9"/>
<evidence type="ECO:0000313" key="4">
    <source>
        <dbReference type="EMBL" id="CAL6095512.1"/>
    </source>
</evidence>
<dbReference type="Proteomes" id="UP001642409">
    <property type="component" value="Unassembled WGS sequence"/>
</dbReference>
<evidence type="ECO:0000313" key="5">
    <source>
        <dbReference type="Proteomes" id="UP001642409"/>
    </source>
</evidence>
<dbReference type="EMBL" id="CAXDID020000338">
    <property type="protein sequence ID" value="CAL6079080.1"/>
    <property type="molecule type" value="Genomic_DNA"/>
</dbReference>
<organism evidence="1">
    <name type="scientific">Hexamita inflata</name>
    <dbReference type="NCBI Taxonomy" id="28002"/>
    <lineage>
        <taxon>Eukaryota</taxon>
        <taxon>Metamonada</taxon>
        <taxon>Diplomonadida</taxon>
        <taxon>Hexamitidae</taxon>
        <taxon>Hexamitinae</taxon>
        <taxon>Hexamita</taxon>
    </lineage>
</organism>
<protein>
    <submittedName>
        <fullName evidence="3">Hypothetical_protein</fullName>
    </submittedName>
</protein>